<dbReference type="GO" id="GO:0019637">
    <property type="term" value="P:organophosphate metabolic process"/>
    <property type="evidence" value="ECO:0007669"/>
    <property type="project" value="UniProtKB-ARBA"/>
</dbReference>
<organism evidence="3 4">
    <name type="scientific">Maudiozyma barnettii</name>
    <dbReference type="NCBI Taxonomy" id="61262"/>
    <lineage>
        <taxon>Eukaryota</taxon>
        <taxon>Fungi</taxon>
        <taxon>Dikarya</taxon>
        <taxon>Ascomycota</taxon>
        <taxon>Saccharomycotina</taxon>
        <taxon>Saccharomycetes</taxon>
        <taxon>Saccharomycetales</taxon>
        <taxon>Saccharomycetaceae</taxon>
        <taxon>Maudiozyma</taxon>
    </lineage>
</organism>
<protein>
    <submittedName>
        <fullName evidence="3">Similar to Saccharomyces cerevisiae YEL016C NPP2 Nucleotide pyrophosphatase/phosphodiesterase family member</fullName>
    </submittedName>
</protein>
<sequence>MNDQDIFEDDFLDENQENHENRSRQLWKRAKFWWLKNIVHGTVGNSMERIGVPLYDLTADGHEIHNDNDSDIDGVEPPMFLDHRSMKNQANLRRLKYIAILSMVTGLLVFLTIKIFDSDPDASDHRHTKYGASNHPFQTEFDPNIKYNNGTHEFYPINIVLKIDGLNVEDIQNDAMPLFSKMYNGEFSESHLLRNNSVMIAKDGMVPVFPLSNDANVWSMMTGLTPGQHGVLFDGDNSTATSSGFVSKKKQRHDKTQFEPIWSRMEQVFQNFKVAMDSYFVWNHGNHTPTYYLDRELKEKHAKRSDSETIEWIIGLIDTYSIQQRPQLFLTSFTNYASKMYSEGTAGKTEELRNIDTLVTKLIIELTRRNLMAFTNVILVSNFGFTIDTVPYDNILTLNELLNEDSKIGSQINDRLVKSSQINDNLLSIYIDNKNKNEVYNKLISGPHRDHIQVDLKGDSQSEWYTDSNSKNTRDRMGDIMIMPRIGYGFKESKNGDKMSNKYDGTKFKLNSESEYILGGYPLNQSDTDDDDKETGETIKNSDGSSVFIGLGPVFSVTDHNNNGGGTIQFMENMSNRAIYEILTEICGLAMHDRNSESLILDLDKNLSIQHTTFSENEQEEEEDVEQEEEEEEEEEEMYSSISEKSVTMTTVSATSASGSLAAQTSQGTTSSSSSTSDSSLDHIISDGMEVIDEIFQWLQDSLSDLTETN</sequence>
<feature type="transmembrane region" description="Helical" evidence="2">
    <location>
        <begin position="95"/>
        <end position="116"/>
    </location>
</feature>
<feature type="compositionally biased region" description="Acidic residues" evidence="1">
    <location>
        <begin position="617"/>
        <end position="638"/>
    </location>
</feature>
<dbReference type="PANTHER" id="PTHR10151:SF120">
    <property type="entry name" value="BIS(5'-ADENOSYL)-TRIPHOSPHATASE"/>
    <property type="match status" value="1"/>
</dbReference>
<dbReference type="GO" id="GO:0006796">
    <property type="term" value="P:phosphate-containing compound metabolic process"/>
    <property type="evidence" value="ECO:0007669"/>
    <property type="project" value="UniProtKB-ARBA"/>
</dbReference>
<dbReference type="RefSeq" id="XP_041406522.1">
    <property type="nucleotide sequence ID" value="XM_041550588.1"/>
</dbReference>
<evidence type="ECO:0000313" key="3">
    <source>
        <dbReference type="EMBL" id="CAB4254678.1"/>
    </source>
</evidence>
<gene>
    <name evidence="3" type="ORF">KABA2_04S11792</name>
</gene>
<dbReference type="PANTHER" id="PTHR10151">
    <property type="entry name" value="ECTONUCLEOTIDE PYROPHOSPHATASE/PHOSPHODIESTERASE"/>
    <property type="match status" value="1"/>
</dbReference>
<feature type="region of interest" description="Disordered" evidence="1">
    <location>
        <begin position="614"/>
        <end position="681"/>
    </location>
</feature>
<feature type="compositionally biased region" description="Low complexity" evidence="1">
    <location>
        <begin position="646"/>
        <end position="679"/>
    </location>
</feature>
<reference evidence="3 4" key="1">
    <citation type="submission" date="2020-05" db="EMBL/GenBank/DDBJ databases">
        <authorList>
            <person name="Casaregola S."/>
            <person name="Devillers H."/>
            <person name="Grondin C."/>
        </authorList>
    </citation>
    <scope>NUCLEOTIDE SEQUENCE [LARGE SCALE GENOMIC DNA]</scope>
    <source>
        <strain evidence="3 4">CLIB 1767</strain>
    </source>
</reference>
<name>A0A8H2ZHE4_9SACH</name>
<keyword evidence="2" id="KW-0472">Membrane</keyword>
<keyword evidence="4" id="KW-1185">Reference proteome</keyword>
<dbReference type="Gene3D" id="3.40.720.10">
    <property type="entry name" value="Alkaline Phosphatase, subunit A"/>
    <property type="match status" value="1"/>
</dbReference>
<dbReference type="SUPFAM" id="SSF53649">
    <property type="entry name" value="Alkaline phosphatase-like"/>
    <property type="match status" value="1"/>
</dbReference>
<dbReference type="AlphaFoldDB" id="A0A8H2ZHE4"/>
<evidence type="ECO:0000313" key="4">
    <source>
        <dbReference type="Proteomes" id="UP000644660"/>
    </source>
</evidence>
<comment type="caution">
    <text evidence="3">The sequence shown here is derived from an EMBL/GenBank/DDBJ whole genome shotgun (WGS) entry which is preliminary data.</text>
</comment>
<dbReference type="Pfam" id="PF01663">
    <property type="entry name" value="Phosphodiest"/>
    <property type="match status" value="1"/>
</dbReference>
<dbReference type="InterPro" id="IPR017850">
    <property type="entry name" value="Alkaline_phosphatase_core_sf"/>
</dbReference>
<keyword evidence="2" id="KW-1133">Transmembrane helix</keyword>
<accession>A0A8H2ZHE4</accession>
<evidence type="ECO:0000256" key="1">
    <source>
        <dbReference type="SAM" id="MobiDB-lite"/>
    </source>
</evidence>
<dbReference type="EMBL" id="CAEFZW010000004">
    <property type="protein sequence ID" value="CAB4254678.1"/>
    <property type="molecule type" value="Genomic_DNA"/>
</dbReference>
<dbReference type="GeneID" id="64857682"/>
<keyword evidence="2" id="KW-0812">Transmembrane</keyword>
<dbReference type="Proteomes" id="UP000644660">
    <property type="component" value="Unassembled WGS sequence"/>
</dbReference>
<dbReference type="OrthoDB" id="415411at2759"/>
<proteinExistence type="predicted"/>
<evidence type="ECO:0000256" key="2">
    <source>
        <dbReference type="SAM" id="Phobius"/>
    </source>
</evidence>
<dbReference type="GO" id="GO:0016787">
    <property type="term" value="F:hydrolase activity"/>
    <property type="evidence" value="ECO:0007669"/>
    <property type="project" value="UniProtKB-ARBA"/>
</dbReference>
<dbReference type="InterPro" id="IPR002591">
    <property type="entry name" value="Phosphodiest/P_Trfase"/>
</dbReference>
<feature type="region of interest" description="Disordered" evidence="1">
    <location>
        <begin position="519"/>
        <end position="544"/>
    </location>
</feature>